<protein>
    <submittedName>
        <fullName evidence="6">Conjugative transfer protein TrbD</fullName>
    </submittedName>
</protein>
<reference evidence="6" key="1">
    <citation type="submission" date="2012-09" db="EMBL/GenBank/DDBJ databases">
        <title>Metagenomic Characterization of a Microbial Community in Wastewater Detects High Levels of Antibiotic Resistance.</title>
        <authorList>
            <person name="Abrams M."/>
            <person name="Caldwell A."/>
            <person name="Vandaei E."/>
            <person name="Lee W."/>
            <person name="Perrott J."/>
            <person name="Khan S.Y."/>
            <person name="Ta J."/>
            <person name="Romero D."/>
            <person name="Nguyen V."/>
            <person name="Pourmand N."/>
            <person name="Ouverney C.C."/>
        </authorList>
    </citation>
    <scope>NUCLEOTIDE SEQUENCE</scope>
</reference>
<dbReference type="InterPro" id="IPR007792">
    <property type="entry name" value="T4SS_VirB3/TrbD/AvhB"/>
</dbReference>
<keyword evidence="3 5" id="KW-1133">Transmembrane helix</keyword>
<organism evidence="6">
    <name type="scientific">uncultured bacterium A1Q1_fos_75</name>
    <dbReference type="NCBI Taxonomy" id="1256589"/>
    <lineage>
        <taxon>Bacteria</taxon>
        <taxon>environmental samples</taxon>
    </lineage>
</organism>
<dbReference type="GO" id="GO:0016020">
    <property type="term" value="C:membrane"/>
    <property type="evidence" value="ECO:0007669"/>
    <property type="project" value="UniProtKB-SubCell"/>
</dbReference>
<evidence type="ECO:0000313" key="6">
    <source>
        <dbReference type="EMBL" id="AGC71253.1"/>
    </source>
</evidence>
<dbReference type="InterPro" id="IPR016704">
    <property type="entry name" value="Conjugal_tfr_TrbD"/>
</dbReference>
<feature type="transmembrane region" description="Helical" evidence="5">
    <location>
        <begin position="39"/>
        <end position="60"/>
    </location>
</feature>
<evidence type="ECO:0000256" key="3">
    <source>
        <dbReference type="ARBA" id="ARBA00022989"/>
    </source>
</evidence>
<sequence length="90" mass="9801">MQGQPSALPGYEVPLHRSLTEPVLLAGAPRSFAILNGTLAAAIGLGLRLWIAGLLIWLAGHALAVWVTRRDPEFLTVLSRHARHRSTLRC</sequence>
<evidence type="ECO:0000256" key="4">
    <source>
        <dbReference type="ARBA" id="ARBA00023136"/>
    </source>
</evidence>
<evidence type="ECO:0000256" key="1">
    <source>
        <dbReference type="ARBA" id="ARBA00004370"/>
    </source>
</evidence>
<evidence type="ECO:0000256" key="5">
    <source>
        <dbReference type="SAM" id="Phobius"/>
    </source>
</evidence>
<proteinExistence type="predicted"/>
<name>L7VW30_9BACT</name>
<dbReference type="PIRSF" id="PIRSF017854">
    <property type="entry name" value="T4SS_TrbD"/>
    <property type="match status" value="1"/>
</dbReference>
<dbReference type="EMBL" id="JX649866">
    <property type="protein sequence ID" value="AGC71253.1"/>
    <property type="molecule type" value="Genomic_DNA"/>
</dbReference>
<dbReference type="Pfam" id="PF05101">
    <property type="entry name" value="VirB3"/>
    <property type="match status" value="1"/>
</dbReference>
<dbReference type="AlphaFoldDB" id="L7VW30"/>
<evidence type="ECO:0000256" key="2">
    <source>
        <dbReference type="ARBA" id="ARBA00022692"/>
    </source>
</evidence>
<accession>L7VW30</accession>
<keyword evidence="4 5" id="KW-0472">Membrane</keyword>
<comment type="subcellular location">
    <subcellularLocation>
        <location evidence="1">Membrane</location>
    </subcellularLocation>
</comment>
<keyword evidence="2 5" id="KW-0812">Transmembrane</keyword>